<sequence>MDINIIKAEKKHLIDCKVTLMKSELGRVYFEEEDKAIKTLSEGISKGEIFVAIDKEGICLGFVWFIINGAFHSFPYLHIIAVKEEFRNLGIGKKLLKHFEEVTSKNYSKVFLVVAEFNSEAKRLYQSIGYAEVGVIPNLYKTGVTEFLMMKEIYH</sequence>
<keyword evidence="2" id="KW-0012">Acyltransferase</keyword>
<dbReference type="Pfam" id="PF13508">
    <property type="entry name" value="Acetyltransf_7"/>
    <property type="match status" value="1"/>
</dbReference>
<comment type="caution">
    <text evidence="4">The sequence shown here is derived from an EMBL/GenBank/DDBJ whole genome shotgun (WGS) entry which is preliminary data.</text>
</comment>
<dbReference type="InterPro" id="IPR051556">
    <property type="entry name" value="N-term/lysine_N-AcTrnsfr"/>
</dbReference>
<organism evidence="4 5">
    <name type="scientific">Clostridium estertheticum</name>
    <dbReference type="NCBI Taxonomy" id="238834"/>
    <lineage>
        <taxon>Bacteria</taxon>
        <taxon>Bacillati</taxon>
        <taxon>Bacillota</taxon>
        <taxon>Clostridia</taxon>
        <taxon>Eubacteriales</taxon>
        <taxon>Clostridiaceae</taxon>
        <taxon>Clostridium</taxon>
    </lineage>
</organism>
<dbReference type="AlphaFoldDB" id="A0A7Y3WS99"/>
<dbReference type="CDD" id="cd04301">
    <property type="entry name" value="NAT_SF"/>
    <property type="match status" value="1"/>
</dbReference>
<accession>A0A7Y3WS99</accession>
<protein>
    <submittedName>
        <fullName evidence="4">GNAT family N-acetyltransferase</fullName>
    </submittedName>
</protein>
<evidence type="ECO:0000256" key="2">
    <source>
        <dbReference type="ARBA" id="ARBA00023315"/>
    </source>
</evidence>
<reference evidence="4 5" key="1">
    <citation type="submission" date="2020-05" db="EMBL/GenBank/DDBJ databases">
        <title>Complete genome of Clostridium estertheticum subspecies estertheticum, isolated from Vacuum packed lamb meat from New Zealand imported to Switzerland.</title>
        <authorList>
            <person name="Wambui J."/>
            <person name="Stevens M.J.A."/>
            <person name="Stephan R."/>
        </authorList>
    </citation>
    <scope>NUCLEOTIDE SEQUENCE [LARGE SCALE GENOMIC DNA]</scope>
    <source>
        <strain evidence="4 5">CEST001</strain>
    </source>
</reference>
<dbReference type="SUPFAM" id="SSF55729">
    <property type="entry name" value="Acyl-CoA N-acyltransferases (Nat)"/>
    <property type="match status" value="1"/>
</dbReference>
<dbReference type="RefSeq" id="WP_171296509.1">
    <property type="nucleotide sequence ID" value="NZ_CP087098.1"/>
</dbReference>
<proteinExistence type="predicted"/>
<dbReference type="GO" id="GO:0016747">
    <property type="term" value="F:acyltransferase activity, transferring groups other than amino-acyl groups"/>
    <property type="evidence" value="ECO:0007669"/>
    <property type="project" value="InterPro"/>
</dbReference>
<feature type="domain" description="N-acetyltransferase" evidence="3">
    <location>
        <begin position="1"/>
        <end position="154"/>
    </location>
</feature>
<evidence type="ECO:0000259" key="3">
    <source>
        <dbReference type="PROSITE" id="PS51186"/>
    </source>
</evidence>
<name>A0A7Y3WS99_9CLOT</name>
<keyword evidence="1 4" id="KW-0808">Transferase</keyword>
<evidence type="ECO:0000313" key="4">
    <source>
        <dbReference type="EMBL" id="NNU75735.1"/>
    </source>
</evidence>
<dbReference type="EMBL" id="JABEYB010000005">
    <property type="protein sequence ID" value="NNU75735.1"/>
    <property type="molecule type" value="Genomic_DNA"/>
</dbReference>
<dbReference type="InterPro" id="IPR016181">
    <property type="entry name" value="Acyl_CoA_acyltransferase"/>
</dbReference>
<gene>
    <name evidence="4" type="ORF">HLQ16_07305</name>
</gene>
<dbReference type="PROSITE" id="PS51186">
    <property type="entry name" value="GNAT"/>
    <property type="match status" value="1"/>
</dbReference>
<dbReference type="PANTHER" id="PTHR42919:SF8">
    <property type="entry name" value="N-ALPHA-ACETYLTRANSFERASE 50"/>
    <property type="match status" value="1"/>
</dbReference>
<dbReference type="InterPro" id="IPR000182">
    <property type="entry name" value="GNAT_dom"/>
</dbReference>
<dbReference type="Gene3D" id="3.40.630.30">
    <property type="match status" value="1"/>
</dbReference>
<dbReference type="Proteomes" id="UP000531659">
    <property type="component" value="Unassembled WGS sequence"/>
</dbReference>
<dbReference type="PANTHER" id="PTHR42919">
    <property type="entry name" value="N-ALPHA-ACETYLTRANSFERASE"/>
    <property type="match status" value="1"/>
</dbReference>
<evidence type="ECO:0000313" key="5">
    <source>
        <dbReference type="Proteomes" id="UP000531659"/>
    </source>
</evidence>
<evidence type="ECO:0000256" key="1">
    <source>
        <dbReference type="ARBA" id="ARBA00022679"/>
    </source>
</evidence>